<evidence type="ECO:0000313" key="1">
    <source>
        <dbReference type="EMBL" id="WLJ25942.1"/>
    </source>
</evidence>
<protein>
    <submittedName>
        <fullName evidence="1">Uncharacterized protein</fullName>
    </submittedName>
</protein>
<dbReference type="EMBL" id="OQ890319">
    <property type="protein sequence ID" value="WLJ25942.1"/>
    <property type="molecule type" value="Genomic_DNA"/>
</dbReference>
<accession>A0AA50AD83</accession>
<proteinExistence type="predicted"/>
<sequence>MAKATKKIGSSYESAFRTFKDFYDYDAEIEAIMSGVVKKTKESKIERFAKYMKKKGGE</sequence>
<organism evidence="1">
    <name type="scientific">Firmicutes phage HS11</name>
    <dbReference type="NCBI Taxonomy" id="3056393"/>
    <lineage>
        <taxon>Viruses</taxon>
    </lineage>
</organism>
<name>A0AA50AD83_9VIRU</name>
<reference evidence="1" key="1">
    <citation type="submission" date="2023-04" db="EMBL/GenBank/DDBJ databases">
        <title>The human skin virome in hidradenitis suppurativa patients.</title>
        <authorList>
            <person name="Jansen D."/>
        </authorList>
    </citation>
    <scope>NUCLEOTIDE SEQUENCE</scope>
    <source>
        <strain evidence="1">VC3_JansenPhageH</strain>
    </source>
</reference>